<dbReference type="PIRSF" id="PIRSF005751">
    <property type="entry name" value="Acet_citr_lig"/>
    <property type="match status" value="1"/>
</dbReference>
<protein>
    <recommendedName>
        <fullName evidence="3">[Citrate [pro-3S]-lyase] ligase</fullName>
        <ecNumber evidence="3">6.2.1.22</ecNumber>
    </recommendedName>
</protein>
<comment type="function">
    <text evidence="3">Acetylation of prosthetic group (2-(5''-phosphoribosyl)-3'-dephosphocoenzyme-A) of the gamma subunit of citrate lyase.</text>
</comment>
<dbReference type="PATRIC" id="fig|1307839.3.peg.4144"/>
<dbReference type="Gene3D" id="3.40.630.30">
    <property type="match status" value="1"/>
</dbReference>
<dbReference type="Pfam" id="PF08218">
    <property type="entry name" value="Citrate_ly_lig"/>
    <property type="match status" value="1"/>
</dbReference>
<dbReference type="Proteomes" id="UP000064893">
    <property type="component" value="Chromosome"/>
</dbReference>
<dbReference type="SUPFAM" id="SSF52374">
    <property type="entry name" value="Nucleotidylyl transferase"/>
    <property type="match status" value="1"/>
</dbReference>
<gene>
    <name evidence="5" type="primary">citC</name>
    <name evidence="5" type="ORF">L21SP5_03883</name>
</gene>
<feature type="domain" description="N-acetyltransferase" evidence="4">
    <location>
        <begin position="1"/>
        <end position="138"/>
    </location>
</feature>
<accession>A0A0S2I4Z9</accession>
<dbReference type="SMART" id="SM00764">
    <property type="entry name" value="Citrate_ly_lig"/>
    <property type="match status" value="1"/>
</dbReference>
<dbReference type="KEGG" id="blq:L21SP5_03883"/>
<evidence type="ECO:0000256" key="1">
    <source>
        <dbReference type="ARBA" id="ARBA00022741"/>
    </source>
</evidence>
<evidence type="ECO:0000313" key="6">
    <source>
        <dbReference type="Proteomes" id="UP000064893"/>
    </source>
</evidence>
<sequence>MSFENADFREEVLDIENPFDVKFVSKFLKKLDFDYTPEDVDYTMVLYTLNDEIIGTGSYQNHVLKYVAVAPDYRSSAAFSQIVTHLMDKLLTRYKNIFVYTLPRNTKVFEGLGFTEIATAPPLFSVLEFGYENIKTYQQYLRKQKQDVSTGPVSAIVVNCNPFTNGHKYLIEKAAQESRILYLFVVEEDRSSFPFEVRWELIKKGIAHLQNVFMLKGGDYVVSGTIFPSYFLKNENPGMIAEKQAELDIRTFIKYIVPVLGITRRYVGTENYDATTLAYNNAMKTLLPRAGVKLIEINRKKAATTTGETSVISASKVRQAIKDDRLSEIEEFLPESTRNYLKSNESAWIKAKIKSSNTRH</sequence>
<dbReference type="GO" id="GO:0016829">
    <property type="term" value="F:lyase activity"/>
    <property type="evidence" value="ECO:0007669"/>
    <property type="project" value="UniProtKB-KW"/>
</dbReference>
<dbReference type="SUPFAM" id="SSF55729">
    <property type="entry name" value="Acyl-CoA N-acyltransferases (Nat)"/>
    <property type="match status" value="1"/>
</dbReference>
<keyword evidence="5" id="KW-0456">Lyase</keyword>
<dbReference type="STRING" id="1307839.L21SP5_03883"/>
<organism evidence="5 6">
    <name type="scientific">Salinivirga cyanobacteriivorans</name>
    <dbReference type="NCBI Taxonomy" id="1307839"/>
    <lineage>
        <taxon>Bacteria</taxon>
        <taxon>Pseudomonadati</taxon>
        <taxon>Bacteroidota</taxon>
        <taxon>Bacteroidia</taxon>
        <taxon>Bacteroidales</taxon>
        <taxon>Salinivirgaceae</taxon>
        <taxon>Salinivirga</taxon>
    </lineage>
</organism>
<dbReference type="PANTHER" id="PTHR40599:SF1">
    <property type="entry name" value="[CITRATE [PRO-3S]-LYASE] LIGASE"/>
    <property type="match status" value="1"/>
</dbReference>
<dbReference type="PANTHER" id="PTHR40599">
    <property type="entry name" value="[CITRATE [PRO-3S]-LYASE] LIGASE"/>
    <property type="match status" value="1"/>
</dbReference>
<dbReference type="InterPro" id="IPR013166">
    <property type="entry name" value="Citrate_lyase_ligase_C"/>
</dbReference>
<keyword evidence="1 3" id="KW-0547">Nucleotide-binding</keyword>
<keyword evidence="2 3" id="KW-0067">ATP-binding</keyword>
<dbReference type="OrthoDB" id="9779753at2"/>
<comment type="catalytic activity">
    <reaction evidence="3">
        <text>holo-[citrate lyase ACP] + acetate + ATP = acetyl-[citrate lyase ACP] + AMP + diphosphate</text>
        <dbReference type="Rhea" id="RHEA:23788"/>
        <dbReference type="Rhea" id="RHEA-COMP:10158"/>
        <dbReference type="Rhea" id="RHEA-COMP:13710"/>
        <dbReference type="ChEBI" id="CHEBI:30089"/>
        <dbReference type="ChEBI" id="CHEBI:30616"/>
        <dbReference type="ChEBI" id="CHEBI:33019"/>
        <dbReference type="ChEBI" id="CHEBI:82683"/>
        <dbReference type="ChEBI" id="CHEBI:137976"/>
        <dbReference type="ChEBI" id="CHEBI:456215"/>
        <dbReference type="EC" id="6.2.1.22"/>
    </reaction>
</comment>
<dbReference type="EMBL" id="CP013118">
    <property type="protein sequence ID" value="ALO17475.1"/>
    <property type="molecule type" value="Genomic_DNA"/>
</dbReference>
<dbReference type="PROSITE" id="PS51186">
    <property type="entry name" value="GNAT"/>
    <property type="match status" value="1"/>
</dbReference>
<dbReference type="GO" id="GO:0005524">
    <property type="term" value="F:ATP binding"/>
    <property type="evidence" value="ECO:0007669"/>
    <property type="project" value="UniProtKB-UniRule"/>
</dbReference>
<dbReference type="InterPro" id="IPR014729">
    <property type="entry name" value="Rossmann-like_a/b/a_fold"/>
</dbReference>
<dbReference type="NCBIfam" id="TIGR00124">
    <property type="entry name" value="cit_ly_ligase"/>
    <property type="match status" value="1"/>
</dbReference>
<dbReference type="InterPro" id="IPR000182">
    <property type="entry name" value="GNAT_dom"/>
</dbReference>
<name>A0A0S2I4Z9_9BACT</name>
<reference evidence="5 6" key="1">
    <citation type="submission" date="2015-11" db="EMBL/GenBank/DDBJ databases">
        <title>Description and complete genome sequence of a novel strain predominating in hypersaline microbial mats and representing a new family of the Bacteriodetes phylum.</title>
        <authorList>
            <person name="Spring S."/>
            <person name="Bunk B."/>
            <person name="Sproer C."/>
            <person name="Klenk H.-P."/>
        </authorList>
    </citation>
    <scope>NUCLEOTIDE SEQUENCE [LARGE SCALE GENOMIC DNA]</scope>
    <source>
        <strain evidence="5 6">L21-Spi-D4</strain>
    </source>
</reference>
<dbReference type="Gene3D" id="3.40.50.620">
    <property type="entry name" value="HUPs"/>
    <property type="match status" value="1"/>
</dbReference>
<dbReference type="RefSeq" id="WP_057954736.1">
    <property type="nucleotide sequence ID" value="NZ_CP013118.1"/>
</dbReference>
<keyword evidence="3 5" id="KW-0436">Ligase</keyword>
<keyword evidence="6" id="KW-1185">Reference proteome</keyword>
<dbReference type="InterPro" id="IPR016181">
    <property type="entry name" value="Acyl_CoA_acyltransferase"/>
</dbReference>
<evidence type="ECO:0000313" key="5">
    <source>
        <dbReference type="EMBL" id="ALO17475.1"/>
    </source>
</evidence>
<evidence type="ECO:0000259" key="4">
    <source>
        <dbReference type="PROSITE" id="PS51186"/>
    </source>
</evidence>
<evidence type="ECO:0000256" key="2">
    <source>
        <dbReference type="ARBA" id="ARBA00022840"/>
    </source>
</evidence>
<proteinExistence type="predicted"/>
<dbReference type="InterPro" id="IPR005216">
    <property type="entry name" value="Citrate_lyase_ligase"/>
</dbReference>
<dbReference type="GO" id="GO:0016747">
    <property type="term" value="F:acyltransferase activity, transferring groups other than amino-acyl groups"/>
    <property type="evidence" value="ECO:0007669"/>
    <property type="project" value="InterPro"/>
</dbReference>
<dbReference type="GO" id="GO:0008771">
    <property type="term" value="F:[citrate (pro-3S)-lyase] ligase activity"/>
    <property type="evidence" value="ECO:0007669"/>
    <property type="project" value="UniProtKB-EC"/>
</dbReference>
<dbReference type="EC" id="6.2.1.22" evidence="3"/>
<dbReference type="AlphaFoldDB" id="A0A0S2I4Z9"/>
<evidence type="ECO:0000256" key="3">
    <source>
        <dbReference type="PIRNR" id="PIRNR005751"/>
    </source>
</evidence>